<evidence type="ECO:0000313" key="2">
    <source>
        <dbReference type="Proteomes" id="UP000234904"/>
    </source>
</evidence>
<dbReference type="RefSeq" id="WP_101889463.1">
    <property type="nucleotide sequence ID" value="NZ_JBLLQT010000006.1"/>
</dbReference>
<dbReference type="PROSITE" id="PS00092">
    <property type="entry name" value="N6_MTASE"/>
    <property type="match status" value="1"/>
</dbReference>
<keyword evidence="2" id="KW-1185">Reference proteome</keyword>
<dbReference type="Proteomes" id="UP000234904">
    <property type="component" value="Unassembled WGS sequence"/>
</dbReference>
<dbReference type="InterPro" id="IPR002052">
    <property type="entry name" value="DNA_methylase_N6_adenine_CS"/>
</dbReference>
<dbReference type="EMBL" id="PKJE01000002">
    <property type="protein sequence ID" value="PKZ54471.1"/>
    <property type="molecule type" value="Genomic_DNA"/>
</dbReference>
<dbReference type="GO" id="GO:0032259">
    <property type="term" value="P:methylation"/>
    <property type="evidence" value="ECO:0007669"/>
    <property type="project" value="UniProtKB-KW"/>
</dbReference>
<comment type="caution">
    <text evidence="1">The sequence shown here is derived from an EMBL/GenBank/DDBJ whole genome shotgun (WGS) entry which is preliminary data.</text>
</comment>
<evidence type="ECO:0000313" key="1">
    <source>
        <dbReference type="EMBL" id="PKZ54471.1"/>
    </source>
</evidence>
<keyword evidence="1" id="KW-0808">Transferase</keyword>
<sequence length="385" mass="43642">MAGNSGLSNATKAKKDEFYTQLTDIEKEMRYYRAHFKGKTVFCNCDDPFESNFFKYFVLNFNKLGLKKLIATCYATSPIANQQLTLFDVIGGEEENRDKPYKAVVTKVYDKTGDGGVDMFDVAELFKSGENELTELAGDGDFRSKECLELLDEADIVVTNPPFSLFRNYVATLMEHKKKFIIIGNQNAITYKEIFPLLMNNEIWLGNGFSGNVGFFSSPYDDIAASSQHKEGLIRVSGVVWFTNLDIKKRHEELILVKRYSPDIYLHYDNYDAINVNKTVEIPCDYSGVMGVPITFLDKYSPEQFEILGITKTWFGAASKTYPKQIQIDKNGKKSEASKLNDGPSLEVEVPPAGKTYYMVDGKSYVQLYARVLVRNKHPEAPREV</sequence>
<accession>A0ABX4SGW6</accession>
<name>A0ABX4SGW6_9BIFI</name>
<dbReference type="InterPro" id="IPR025247">
    <property type="entry name" value="EcoRI-like_methylase"/>
</dbReference>
<protein>
    <submittedName>
        <fullName evidence="1">Modification methylase</fullName>
    </submittedName>
</protein>
<dbReference type="GO" id="GO:0008168">
    <property type="term" value="F:methyltransferase activity"/>
    <property type="evidence" value="ECO:0007669"/>
    <property type="project" value="UniProtKB-KW"/>
</dbReference>
<reference evidence="1 2" key="1">
    <citation type="submission" date="2017-12" db="EMBL/GenBank/DDBJ databases">
        <title>Phylogenetic diversity of female urinary microbiome.</title>
        <authorList>
            <person name="Thomas-White K."/>
            <person name="Wolfe A.J."/>
        </authorList>
    </citation>
    <scope>NUCLEOTIDE SEQUENCE [LARGE SCALE GENOMIC DNA]</scope>
    <source>
        <strain evidence="1 2">UMB0833</strain>
    </source>
</reference>
<proteinExistence type="predicted"/>
<dbReference type="Pfam" id="PF13651">
    <property type="entry name" value="EcoRI_methylase"/>
    <property type="match status" value="1"/>
</dbReference>
<gene>
    <name evidence="1" type="ORF">CYJ70_02525</name>
</gene>
<keyword evidence="1" id="KW-0489">Methyltransferase</keyword>
<organism evidence="1 2">
    <name type="scientific">Gardnerella pickettii</name>
    <dbReference type="NCBI Taxonomy" id="2914924"/>
    <lineage>
        <taxon>Bacteria</taxon>
        <taxon>Bacillati</taxon>
        <taxon>Actinomycetota</taxon>
        <taxon>Actinomycetes</taxon>
        <taxon>Bifidobacteriales</taxon>
        <taxon>Bifidobacteriaceae</taxon>
        <taxon>Gardnerella</taxon>
    </lineage>
</organism>